<evidence type="ECO:0000313" key="4">
    <source>
        <dbReference type="Proteomes" id="UP000026962"/>
    </source>
</evidence>
<organism evidence="3">
    <name type="scientific">Oryza punctata</name>
    <name type="common">Red rice</name>
    <dbReference type="NCBI Taxonomy" id="4537"/>
    <lineage>
        <taxon>Eukaryota</taxon>
        <taxon>Viridiplantae</taxon>
        <taxon>Streptophyta</taxon>
        <taxon>Embryophyta</taxon>
        <taxon>Tracheophyta</taxon>
        <taxon>Spermatophyta</taxon>
        <taxon>Magnoliopsida</taxon>
        <taxon>Liliopsida</taxon>
        <taxon>Poales</taxon>
        <taxon>Poaceae</taxon>
        <taxon>BOP clade</taxon>
        <taxon>Oryzoideae</taxon>
        <taxon>Oryzeae</taxon>
        <taxon>Oryzinae</taxon>
        <taxon>Oryza</taxon>
    </lineage>
</organism>
<evidence type="ECO:0000256" key="2">
    <source>
        <dbReference type="SAM" id="Phobius"/>
    </source>
</evidence>
<evidence type="ECO:0000313" key="3">
    <source>
        <dbReference type="EnsemblPlants" id="OPUNC04G14950.3"/>
    </source>
</evidence>
<dbReference type="Proteomes" id="UP000026962">
    <property type="component" value="Chromosome 4"/>
</dbReference>
<dbReference type="HOGENOM" id="CLU_1423611_0_0_1"/>
<feature type="transmembrane region" description="Helical" evidence="2">
    <location>
        <begin position="140"/>
        <end position="161"/>
    </location>
</feature>
<keyword evidence="2" id="KW-0472">Membrane</keyword>
<reference evidence="3" key="1">
    <citation type="submission" date="2015-04" db="UniProtKB">
        <authorList>
            <consortium name="EnsemblPlants"/>
        </authorList>
    </citation>
    <scope>IDENTIFICATION</scope>
</reference>
<reference evidence="3" key="2">
    <citation type="submission" date="2018-05" db="EMBL/GenBank/DDBJ databases">
        <title>OpunRS2 (Oryza punctata Reference Sequence Version 2).</title>
        <authorList>
            <person name="Zhang J."/>
            <person name="Kudrna D."/>
            <person name="Lee S."/>
            <person name="Talag J."/>
            <person name="Welchert J."/>
            <person name="Wing R.A."/>
        </authorList>
    </citation>
    <scope>NUCLEOTIDE SEQUENCE [LARGE SCALE GENOMIC DNA]</scope>
</reference>
<keyword evidence="2" id="KW-0812">Transmembrane</keyword>
<keyword evidence="2" id="KW-1133">Transmembrane helix</keyword>
<dbReference type="EnsemblPlants" id="OPUNC04G14950.3">
    <property type="protein sequence ID" value="OPUNC04G14950.3"/>
    <property type="gene ID" value="OPUNC04G14950"/>
</dbReference>
<dbReference type="Gramene" id="OPUNC04G14950.3">
    <property type="protein sequence ID" value="OPUNC04G14950.3"/>
    <property type="gene ID" value="OPUNC04G14950"/>
</dbReference>
<dbReference type="AlphaFoldDB" id="A0A0E0KS93"/>
<feature type="region of interest" description="Disordered" evidence="1">
    <location>
        <begin position="169"/>
        <end position="191"/>
    </location>
</feature>
<evidence type="ECO:0000256" key="1">
    <source>
        <dbReference type="SAM" id="MobiDB-lite"/>
    </source>
</evidence>
<proteinExistence type="predicted"/>
<sequence>MRRKYTKPIPHSTSVIPVTTLVGAAERRCRASLYRLPTPPRDVCGGRLSHSSHRTSFGSFPQKRHLITKATIYKPHNGIIVDKVAVGHGSTANCFMNGPYVRIPIDSASFKSKYTQGFFLLLLAVRGLVLYMPLVGKKTLSVSMISMTALLTAVAHTAVVVRHCSSQGTKAADWGGDGVARSHSRVDRLTA</sequence>
<keyword evidence="4" id="KW-1185">Reference proteome</keyword>
<name>A0A0E0KS93_ORYPU</name>
<protein>
    <submittedName>
        <fullName evidence="3">Uncharacterized protein</fullName>
    </submittedName>
</protein>
<accession>A0A0E0KS93</accession>
<feature type="transmembrane region" description="Helical" evidence="2">
    <location>
        <begin position="117"/>
        <end position="134"/>
    </location>
</feature>